<dbReference type="EMBL" id="CACRYJ010000035">
    <property type="protein sequence ID" value="VZO37631.1"/>
    <property type="molecule type" value="Genomic_DNA"/>
</dbReference>
<dbReference type="NCBIfam" id="NF005927">
    <property type="entry name" value="PRK07942.1"/>
    <property type="match status" value="1"/>
</dbReference>
<dbReference type="SUPFAM" id="SSF53098">
    <property type="entry name" value="Ribonuclease H-like"/>
    <property type="match status" value="1"/>
</dbReference>
<keyword evidence="3" id="KW-0269">Exonuclease</keyword>
<protein>
    <submittedName>
        <fullName evidence="5">DNA polymerase III subunit epsilon</fullName>
    </submittedName>
</protein>
<name>A0A7M4DKG1_9MICO</name>
<evidence type="ECO:0000256" key="3">
    <source>
        <dbReference type="ARBA" id="ARBA00022839"/>
    </source>
</evidence>
<evidence type="ECO:0000256" key="1">
    <source>
        <dbReference type="ARBA" id="ARBA00022722"/>
    </source>
</evidence>
<comment type="caution">
    <text evidence="5">The sequence shown here is derived from an EMBL/GenBank/DDBJ whole genome shotgun (WGS) entry which is preliminary data.</text>
</comment>
<keyword evidence="2" id="KW-0378">Hydrolase</keyword>
<dbReference type="RefSeq" id="WP_156741365.1">
    <property type="nucleotide sequence ID" value="NZ_CACRYJ010000035.1"/>
</dbReference>
<dbReference type="SMART" id="SM00479">
    <property type="entry name" value="EXOIII"/>
    <property type="match status" value="1"/>
</dbReference>
<dbReference type="PANTHER" id="PTHR30231">
    <property type="entry name" value="DNA POLYMERASE III SUBUNIT EPSILON"/>
    <property type="match status" value="1"/>
</dbReference>
<dbReference type="Gene3D" id="3.30.420.10">
    <property type="entry name" value="Ribonuclease H-like superfamily/Ribonuclease H"/>
    <property type="match status" value="1"/>
</dbReference>
<accession>A0A7M4DKG1</accession>
<dbReference type="CDD" id="cd06127">
    <property type="entry name" value="DEDDh"/>
    <property type="match status" value="1"/>
</dbReference>
<gene>
    <name evidence="5" type="ORF">HALOF300_02624</name>
</gene>
<feature type="domain" description="Exonuclease" evidence="4">
    <location>
        <begin position="21"/>
        <end position="201"/>
    </location>
</feature>
<evidence type="ECO:0000313" key="5">
    <source>
        <dbReference type="EMBL" id="VZO37631.1"/>
    </source>
</evidence>
<dbReference type="GO" id="GO:0005829">
    <property type="term" value="C:cytosol"/>
    <property type="evidence" value="ECO:0007669"/>
    <property type="project" value="TreeGrafter"/>
</dbReference>
<dbReference type="GO" id="GO:0008408">
    <property type="term" value="F:3'-5' exonuclease activity"/>
    <property type="evidence" value="ECO:0007669"/>
    <property type="project" value="TreeGrafter"/>
</dbReference>
<dbReference type="GO" id="GO:0003676">
    <property type="term" value="F:nucleic acid binding"/>
    <property type="evidence" value="ECO:0007669"/>
    <property type="project" value="InterPro"/>
</dbReference>
<dbReference type="InterPro" id="IPR012337">
    <property type="entry name" value="RNaseH-like_sf"/>
</dbReference>
<dbReference type="PANTHER" id="PTHR30231:SF4">
    <property type="entry name" value="PROTEIN NEN2"/>
    <property type="match status" value="1"/>
</dbReference>
<dbReference type="InterPro" id="IPR013520">
    <property type="entry name" value="Ribonucl_H"/>
</dbReference>
<keyword evidence="1" id="KW-0540">Nuclease</keyword>
<evidence type="ECO:0000259" key="4">
    <source>
        <dbReference type="SMART" id="SM00479"/>
    </source>
</evidence>
<dbReference type="InterPro" id="IPR036397">
    <property type="entry name" value="RNaseH_sf"/>
</dbReference>
<dbReference type="Pfam" id="PF00929">
    <property type="entry name" value="RNase_T"/>
    <property type="match status" value="1"/>
</dbReference>
<proteinExistence type="predicted"/>
<dbReference type="Proteomes" id="UP000419743">
    <property type="component" value="Unassembled WGS sequence"/>
</dbReference>
<evidence type="ECO:0000313" key="6">
    <source>
        <dbReference type="Proteomes" id="UP000419743"/>
    </source>
</evidence>
<organism evidence="5 6">
    <name type="scientific">Occultella aeris</name>
    <dbReference type="NCBI Taxonomy" id="2761496"/>
    <lineage>
        <taxon>Bacteria</taxon>
        <taxon>Bacillati</taxon>
        <taxon>Actinomycetota</taxon>
        <taxon>Actinomycetes</taxon>
        <taxon>Micrococcales</taxon>
        <taxon>Ruaniaceae</taxon>
        <taxon>Occultella</taxon>
    </lineage>
</organism>
<evidence type="ECO:0000256" key="2">
    <source>
        <dbReference type="ARBA" id="ARBA00022801"/>
    </source>
</evidence>
<dbReference type="AlphaFoldDB" id="A0A7M4DKG1"/>
<sequence>MTTKPTDPAPTMRERTWIDGPFLGFDTETTGVNPFKDRIVSAALVGRGPCGTEQRTWLIDPGVEIPEEAAAIHGISTAYAHAHGMAPAAALAQISAELVAAFRHGVPVVAFNASFDLTIIERELERHGMATIGERLGSPLAPVLDPLVLDRGLERHRLGKRKLVDLCGHYGVQEQGELHTADVDVAATLDVLAEQARRHPELATRTLPELQRWQTEQHRSWAEDFNADRAGRGLQGAITVEWPLCTVPETLSA</sequence>
<keyword evidence="6" id="KW-1185">Reference proteome</keyword>
<reference evidence="5 6" key="1">
    <citation type="submission" date="2019-11" db="EMBL/GenBank/DDBJ databases">
        <authorList>
            <person name="Criscuolo A."/>
        </authorList>
    </citation>
    <scope>NUCLEOTIDE SEQUENCE [LARGE SCALE GENOMIC DNA]</scope>
    <source>
        <strain evidence="5">CIP111667</strain>
    </source>
</reference>